<proteinExistence type="predicted"/>
<dbReference type="PANTHER" id="PTHR47256">
    <property type="entry name" value="ZN(II)2CYS6 TRANSCRIPTION FACTOR (EUROFUNG)-RELATED"/>
    <property type="match status" value="1"/>
</dbReference>
<dbReference type="InterPro" id="IPR007219">
    <property type="entry name" value="XnlR_reg_dom"/>
</dbReference>
<dbReference type="InterPro" id="IPR036864">
    <property type="entry name" value="Zn2-C6_fun-type_DNA-bd_sf"/>
</dbReference>
<reference evidence="5 6" key="1">
    <citation type="submission" date="2020-01" db="EMBL/GenBank/DDBJ databases">
        <authorList>
            <consortium name="DOE Joint Genome Institute"/>
            <person name="Haridas S."/>
            <person name="Albert R."/>
            <person name="Binder M."/>
            <person name="Bloem J."/>
            <person name="Labutti K."/>
            <person name="Salamov A."/>
            <person name="Andreopoulos B."/>
            <person name="Baker S.E."/>
            <person name="Barry K."/>
            <person name="Bills G."/>
            <person name="Bluhm B.H."/>
            <person name="Cannon C."/>
            <person name="Castanera R."/>
            <person name="Culley D.E."/>
            <person name="Daum C."/>
            <person name="Ezra D."/>
            <person name="Gonzalez J.B."/>
            <person name="Henrissat B."/>
            <person name="Kuo A."/>
            <person name="Liang C."/>
            <person name="Lipzen A."/>
            <person name="Lutzoni F."/>
            <person name="Magnuson J."/>
            <person name="Mondo S."/>
            <person name="Nolan M."/>
            <person name="Ohm R."/>
            <person name="Pangilinan J."/>
            <person name="Park H.-J.H."/>
            <person name="Ramirez L."/>
            <person name="Alfaro M."/>
            <person name="Sun H."/>
            <person name="Tritt A."/>
            <person name="Yoshinaga Y."/>
            <person name="Zwiers L.-H.L."/>
            <person name="Turgeon B.G."/>
            <person name="Goodwin S.B."/>
            <person name="Spatafora J.W."/>
            <person name="Crous P.W."/>
            <person name="Grigoriev I.V."/>
        </authorList>
    </citation>
    <scope>NUCLEOTIDE SEQUENCE [LARGE SCALE GENOMIC DNA]</scope>
    <source>
        <strain evidence="5 6">CBS 611.86</strain>
    </source>
</reference>
<name>A0A7C8MBI8_9PLEO</name>
<dbReference type="PROSITE" id="PS00463">
    <property type="entry name" value="ZN2_CY6_FUNGAL_1"/>
    <property type="match status" value="1"/>
</dbReference>
<gene>
    <name evidence="5" type="ORF">BDV95DRAFT_668628</name>
</gene>
<dbReference type="Pfam" id="PF04082">
    <property type="entry name" value="Fungal_trans"/>
    <property type="match status" value="1"/>
</dbReference>
<dbReference type="SMART" id="SM00066">
    <property type="entry name" value="GAL4"/>
    <property type="match status" value="1"/>
</dbReference>
<accession>A0A7C8MBI8</accession>
<feature type="compositionally biased region" description="Polar residues" evidence="3">
    <location>
        <begin position="212"/>
        <end position="224"/>
    </location>
</feature>
<dbReference type="OrthoDB" id="426882at2759"/>
<feature type="region of interest" description="Disordered" evidence="3">
    <location>
        <begin position="184"/>
        <end position="224"/>
    </location>
</feature>
<dbReference type="AlphaFoldDB" id="A0A7C8MBI8"/>
<comment type="caution">
    <text evidence="5">The sequence shown here is derived from an EMBL/GenBank/DDBJ whole genome shotgun (WGS) entry which is preliminary data.</text>
</comment>
<dbReference type="GO" id="GO:0008270">
    <property type="term" value="F:zinc ion binding"/>
    <property type="evidence" value="ECO:0007669"/>
    <property type="project" value="InterPro"/>
</dbReference>
<evidence type="ECO:0000256" key="1">
    <source>
        <dbReference type="ARBA" id="ARBA00022723"/>
    </source>
</evidence>
<dbReference type="GO" id="GO:0000981">
    <property type="term" value="F:DNA-binding transcription factor activity, RNA polymerase II-specific"/>
    <property type="evidence" value="ECO:0007669"/>
    <property type="project" value="InterPro"/>
</dbReference>
<dbReference type="InterPro" id="IPR053187">
    <property type="entry name" value="Notoamide_regulator"/>
</dbReference>
<dbReference type="GO" id="GO:0006351">
    <property type="term" value="P:DNA-templated transcription"/>
    <property type="evidence" value="ECO:0007669"/>
    <property type="project" value="InterPro"/>
</dbReference>
<dbReference type="CDD" id="cd00067">
    <property type="entry name" value="GAL4"/>
    <property type="match status" value="1"/>
</dbReference>
<feature type="region of interest" description="Disordered" evidence="3">
    <location>
        <begin position="1"/>
        <end position="27"/>
    </location>
</feature>
<protein>
    <recommendedName>
        <fullName evidence="4">Zn(2)-C6 fungal-type domain-containing protein</fullName>
    </recommendedName>
</protein>
<evidence type="ECO:0000256" key="3">
    <source>
        <dbReference type="SAM" id="MobiDB-lite"/>
    </source>
</evidence>
<dbReference type="GO" id="GO:0003677">
    <property type="term" value="F:DNA binding"/>
    <property type="evidence" value="ECO:0007669"/>
    <property type="project" value="InterPro"/>
</dbReference>
<evidence type="ECO:0000313" key="6">
    <source>
        <dbReference type="Proteomes" id="UP000481861"/>
    </source>
</evidence>
<organism evidence="5 6">
    <name type="scientific">Massariosphaeria phaeospora</name>
    <dbReference type="NCBI Taxonomy" id="100035"/>
    <lineage>
        <taxon>Eukaryota</taxon>
        <taxon>Fungi</taxon>
        <taxon>Dikarya</taxon>
        <taxon>Ascomycota</taxon>
        <taxon>Pezizomycotina</taxon>
        <taxon>Dothideomycetes</taxon>
        <taxon>Pleosporomycetidae</taxon>
        <taxon>Pleosporales</taxon>
        <taxon>Pleosporales incertae sedis</taxon>
        <taxon>Massariosphaeria</taxon>
    </lineage>
</organism>
<dbReference type="SUPFAM" id="SSF57701">
    <property type="entry name" value="Zn2/Cys6 DNA-binding domain"/>
    <property type="match status" value="1"/>
</dbReference>
<keyword evidence="2" id="KW-0539">Nucleus</keyword>
<dbReference type="EMBL" id="JAADJZ010000012">
    <property type="protein sequence ID" value="KAF2871303.1"/>
    <property type="molecule type" value="Genomic_DNA"/>
</dbReference>
<dbReference type="Pfam" id="PF00172">
    <property type="entry name" value="Zn_clus"/>
    <property type="match status" value="1"/>
</dbReference>
<dbReference type="PANTHER" id="PTHR47256:SF1">
    <property type="entry name" value="ZN(II)2CYS6 TRANSCRIPTION FACTOR (EUROFUNG)"/>
    <property type="match status" value="1"/>
</dbReference>
<feature type="domain" description="Zn(2)-C6 fungal-type" evidence="4">
    <location>
        <begin position="38"/>
        <end position="68"/>
    </location>
</feature>
<keyword evidence="6" id="KW-1185">Reference proteome</keyword>
<dbReference type="CDD" id="cd12148">
    <property type="entry name" value="fungal_TF_MHR"/>
    <property type="match status" value="1"/>
</dbReference>
<evidence type="ECO:0000313" key="5">
    <source>
        <dbReference type="EMBL" id="KAF2871303.1"/>
    </source>
</evidence>
<dbReference type="InterPro" id="IPR001138">
    <property type="entry name" value="Zn2Cys6_DnaBD"/>
</dbReference>
<dbReference type="PROSITE" id="PS50048">
    <property type="entry name" value="ZN2_CY6_FUNGAL_2"/>
    <property type="match status" value="1"/>
</dbReference>
<dbReference type="Gene3D" id="4.10.240.10">
    <property type="entry name" value="Zn(2)-C6 fungal-type DNA-binding domain"/>
    <property type="match status" value="1"/>
</dbReference>
<dbReference type="Proteomes" id="UP000481861">
    <property type="component" value="Unassembled WGS sequence"/>
</dbReference>
<keyword evidence="1" id="KW-0479">Metal-binding</keyword>
<evidence type="ECO:0000256" key="2">
    <source>
        <dbReference type="ARBA" id="ARBA00023242"/>
    </source>
</evidence>
<sequence>MATFRALQPARMDQEHALSPHGAPLLSQKPKRTVTLGACVACRKRKSKCDGNRPVCTCCAQKESECVYELGPNEKPSQAMKRKNEEMQGELAHLRRLYDCLLLRPEQDAIDILRRIRANPRDVTPSQSVQDIVRHGDQLIPPGSSQAFRHQSESADPLISLRLPPLRLALDSLDSDPRGVSSGLPYYRIPTMADGPSSQRRRHAADIDTSARSDSPASLPSRTSIGALLSEPERAVRSGSADPRLKAVGTWTSVTNDSGLLVLLLSVWHTWEYKYYHFLDWDIFLDDMASGQSEFCSSLLVNALLASASFQCGSIKDRSKPFSDNIMTGFYKEARRLWELEEGHDNLTRLQAALCIYMVLGKHGRDKVGHAFLVEACRIARDLGLFRLSPTAALRKSHRVPEERWEKVRAVTAWALFNFQLSMSFTYSFPALIQTQPPLLIPYNDTPDTEALFRSECSRHIIILDCAKLLADPDHEDADIPPKPEDVEILYLRLKSWWDSRPEVLDPTRFPSPENLLTAMQYYVTVNRLFYPFLNRESTLERVKSYRDRSVAVSSTSIKELRRLLVLHEQRHGWSNAIPYVLHPIMVTSFGSLEEIVREDHSTLSVEYTEPYQGLLICLRALHGLSSYVFYAQPLFRLLTQTCQTLDIKLPVEAMDTLDYYQGDEWTNSAASLMPPHPPNLRMDDVISLWSLLTLDGSGISSRVIARRLGQSTYDQG</sequence>
<evidence type="ECO:0000259" key="4">
    <source>
        <dbReference type="PROSITE" id="PS50048"/>
    </source>
</evidence>